<comment type="similarity">
    <text evidence="5">Belongs to the SAT4 family.</text>
</comment>
<name>A0A6P8B749_PYRGI</name>
<evidence type="ECO:0000256" key="5">
    <source>
        <dbReference type="ARBA" id="ARBA00038359"/>
    </source>
</evidence>
<keyword evidence="3 6" id="KW-1133">Transmembrane helix</keyword>
<dbReference type="PANTHER" id="PTHR33048">
    <property type="entry name" value="PTH11-LIKE INTEGRAL MEMBRANE PROTEIN (AFU_ORTHOLOGUE AFUA_5G11245)"/>
    <property type="match status" value="1"/>
</dbReference>
<dbReference type="GeneID" id="41960113"/>
<feature type="domain" description="Rhodopsin" evidence="7">
    <location>
        <begin position="49"/>
        <end position="289"/>
    </location>
</feature>
<dbReference type="InterPro" id="IPR049326">
    <property type="entry name" value="Rhodopsin_dom_fungi"/>
</dbReference>
<dbReference type="Proteomes" id="UP000515153">
    <property type="component" value="Chromosome I"/>
</dbReference>
<dbReference type="Pfam" id="PF20684">
    <property type="entry name" value="Fung_rhodopsin"/>
    <property type="match status" value="1"/>
</dbReference>
<evidence type="ECO:0000256" key="3">
    <source>
        <dbReference type="ARBA" id="ARBA00022989"/>
    </source>
</evidence>
<reference evidence="9" key="3">
    <citation type="submission" date="2025-08" db="UniProtKB">
        <authorList>
            <consortium name="RefSeq"/>
        </authorList>
    </citation>
    <scope>IDENTIFICATION</scope>
    <source>
        <strain evidence="9">NI907</strain>
    </source>
</reference>
<evidence type="ECO:0000259" key="7">
    <source>
        <dbReference type="Pfam" id="PF20684"/>
    </source>
</evidence>
<dbReference type="PANTHER" id="PTHR33048:SF47">
    <property type="entry name" value="INTEGRAL MEMBRANE PROTEIN-RELATED"/>
    <property type="match status" value="1"/>
</dbReference>
<dbReference type="GO" id="GO:0016020">
    <property type="term" value="C:membrane"/>
    <property type="evidence" value="ECO:0007669"/>
    <property type="project" value="UniProtKB-SubCell"/>
</dbReference>
<dbReference type="AlphaFoldDB" id="A0A6P8B749"/>
<dbReference type="RefSeq" id="XP_030982990.1">
    <property type="nucleotide sequence ID" value="XM_031125204.1"/>
</dbReference>
<organism evidence="8 9">
    <name type="scientific">Pyricularia grisea</name>
    <name type="common">Crabgrass-specific blast fungus</name>
    <name type="synonym">Magnaporthe grisea</name>
    <dbReference type="NCBI Taxonomy" id="148305"/>
    <lineage>
        <taxon>Eukaryota</taxon>
        <taxon>Fungi</taxon>
        <taxon>Dikarya</taxon>
        <taxon>Ascomycota</taxon>
        <taxon>Pezizomycotina</taxon>
        <taxon>Sordariomycetes</taxon>
        <taxon>Sordariomycetidae</taxon>
        <taxon>Magnaporthales</taxon>
        <taxon>Pyriculariaceae</taxon>
        <taxon>Pyricularia</taxon>
    </lineage>
</organism>
<feature type="transmembrane region" description="Helical" evidence="6">
    <location>
        <begin position="115"/>
        <end position="134"/>
    </location>
</feature>
<reference evidence="8 9" key="1">
    <citation type="journal article" date="2019" name="Mol. Biol. Evol.">
        <title>Blast fungal genomes show frequent chromosomal changes, gene gains and losses, and effector gene turnover.</title>
        <authorList>
            <person name="Gomez Luciano L.B."/>
            <person name="Jason Tsai I."/>
            <person name="Chuma I."/>
            <person name="Tosa Y."/>
            <person name="Chen Y.H."/>
            <person name="Li J.Y."/>
            <person name="Li M.Y."/>
            <person name="Jade Lu M.Y."/>
            <person name="Nakayashiki H."/>
            <person name="Li W.H."/>
        </authorList>
    </citation>
    <scope>NUCLEOTIDE SEQUENCE [LARGE SCALE GENOMIC DNA]</scope>
    <source>
        <strain evidence="8 9">NI907</strain>
    </source>
</reference>
<evidence type="ECO:0000256" key="4">
    <source>
        <dbReference type="ARBA" id="ARBA00023136"/>
    </source>
</evidence>
<sequence>MSRDNATGIIFAIPPPHGIKPDPDAPVDANDLVAVFSVFFTLSVISCGIRIYTRAFLTGRLGMDDYVMIAALVWSAVLTASMLDMLRWGMTKNMWNVPLTPDIFPNFMVDRLVSSVAYCFATGFAKGSILLFYLRIFPTPPMTCTTWFLLIFTVGYSVASALVNIFSCCPVEASWRLEYAETGKCINRPVFYLVHGSLCILTDITTVVVPVPLLRTLRLPMKQKIGVGLVLTIGAFVCCVSVIRMKALVLMLDEPDVTYIIKGPALWCIIEVSLSIIGGNATTLTPFIRHFWPRVFDAFGRLRRSGASKVHWWRGDRGTISTMTDSGARARGVGDEDFGAEAFAATGDVLGRCDRELLQSSFKSRASGTDWHSQGAKIGAVSSAERPGTCEKAGTKKVVELGFERIPNTTASRDHWGV</sequence>
<evidence type="ECO:0000256" key="2">
    <source>
        <dbReference type="ARBA" id="ARBA00022692"/>
    </source>
</evidence>
<evidence type="ECO:0000256" key="6">
    <source>
        <dbReference type="SAM" id="Phobius"/>
    </source>
</evidence>
<gene>
    <name evidence="9" type="ORF">PgNI_05167</name>
</gene>
<dbReference type="KEGG" id="pgri:PgNI_05167"/>
<protein>
    <recommendedName>
        <fullName evidence="7">Rhodopsin domain-containing protein</fullName>
    </recommendedName>
</protein>
<feature type="transmembrane region" description="Helical" evidence="6">
    <location>
        <begin position="225"/>
        <end position="244"/>
    </location>
</feature>
<keyword evidence="8" id="KW-1185">Reference proteome</keyword>
<dbReference type="InterPro" id="IPR052337">
    <property type="entry name" value="SAT4-like"/>
</dbReference>
<comment type="subcellular location">
    <subcellularLocation>
        <location evidence="1">Membrane</location>
        <topology evidence="1">Multi-pass membrane protein</topology>
    </subcellularLocation>
</comment>
<accession>A0A6P8B749</accession>
<reference evidence="9" key="2">
    <citation type="submission" date="2019-10" db="EMBL/GenBank/DDBJ databases">
        <authorList>
            <consortium name="NCBI Genome Project"/>
        </authorList>
    </citation>
    <scope>NUCLEOTIDE SEQUENCE</scope>
    <source>
        <strain evidence="9">NI907</strain>
    </source>
</reference>
<evidence type="ECO:0000313" key="8">
    <source>
        <dbReference type="Proteomes" id="UP000515153"/>
    </source>
</evidence>
<evidence type="ECO:0000256" key="1">
    <source>
        <dbReference type="ARBA" id="ARBA00004141"/>
    </source>
</evidence>
<feature type="transmembrane region" description="Helical" evidence="6">
    <location>
        <begin position="65"/>
        <end position="83"/>
    </location>
</feature>
<feature type="transmembrane region" description="Helical" evidence="6">
    <location>
        <begin position="32"/>
        <end position="53"/>
    </location>
</feature>
<evidence type="ECO:0000313" key="9">
    <source>
        <dbReference type="RefSeq" id="XP_030982990.1"/>
    </source>
</evidence>
<feature type="transmembrane region" description="Helical" evidence="6">
    <location>
        <begin position="146"/>
        <end position="167"/>
    </location>
</feature>
<keyword evidence="2 6" id="KW-0812">Transmembrane</keyword>
<keyword evidence="4 6" id="KW-0472">Membrane</keyword>
<feature type="transmembrane region" description="Helical" evidence="6">
    <location>
        <begin position="190"/>
        <end position="213"/>
    </location>
</feature>
<proteinExistence type="inferred from homology"/>
<feature type="transmembrane region" description="Helical" evidence="6">
    <location>
        <begin position="264"/>
        <end position="284"/>
    </location>
</feature>